<dbReference type="InterPro" id="IPR002881">
    <property type="entry name" value="DUF58"/>
</dbReference>
<keyword evidence="1" id="KW-1133">Transmembrane helix</keyword>
<protein>
    <submittedName>
        <fullName evidence="3">DUF58 domain-containing protein</fullName>
    </submittedName>
</protein>
<dbReference type="PANTHER" id="PTHR34351">
    <property type="entry name" value="SLR1927 PROTEIN-RELATED"/>
    <property type="match status" value="1"/>
</dbReference>
<feature type="domain" description="DUF58" evidence="2">
    <location>
        <begin position="200"/>
        <end position="270"/>
    </location>
</feature>
<dbReference type="Proteomes" id="UP000259211">
    <property type="component" value="Unassembled WGS sequence"/>
</dbReference>
<dbReference type="RefSeq" id="WP_117189292.1">
    <property type="nucleotide sequence ID" value="NZ_NOWI01000005.1"/>
</dbReference>
<dbReference type="PANTHER" id="PTHR34351:SF1">
    <property type="entry name" value="SLR1927 PROTEIN"/>
    <property type="match status" value="1"/>
</dbReference>
<comment type="caution">
    <text evidence="3">The sequence shown here is derived from an EMBL/GenBank/DDBJ whole genome shotgun (WGS) entry which is preliminary data.</text>
</comment>
<accession>A0A3E2DGI6</accession>
<dbReference type="EMBL" id="NOWI01000005">
    <property type="protein sequence ID" value="RFT44451.1"/>
    <property type="molecule type" value="Genomic_DNA"/>
</dbReference>
<gene>
    <name evidence="3" type="ORF">CHT91_06320</name>
</gene>
<evidence type="ECO:0000313" key="4">
    <source>
        <dbReference type="Proteomes" id="UP000259211"/>
    </source>
</evidence>
<name>A0A3E2DGI6_9ACTN</name>
<keyword evidence="1" id="KW-0812">Transmembrane</keyword>
<organism evidence="3 4">
    <name type="scientific">Cutibacterium avidum</name>
    <dbReference type="NCBI Taxonomy" id="33010"/>
    <lineage>
        <taxon>Bacteria</taxon>
        <taxon>Bacillati</taxon>
        <taxon>Actinomycetota</taxon>
        <taxon>Actinomycetes</taxon>
        <taxon>Propionibacteriales</taxon>
        <taxon>Propionibacteriaceae</taxon>
        <taxon>Cutibacterium</taxon>
    </lineage>
</organism>
<keyword evidence="1" id="KW-0472">Membrane</keyword>
<evidence type="ECO:0000259" key="2">
    <source>
        <dbReference type="Pfam" id="PF01882"/>
    </source>
</evidence>
<evidence type="ECO:0000256" key="1">
    <source>
        <dbReference type="SAM" id="Phobius"/>
    </source>
</evidence>
<dbReference type="AlphaFoldDB" id="A0A3E2DGI6"/>
<sequence length="408" mass="43827">MNFPSASNSPRRWGILTARGRAVGIVGIVLAVIGLSIDQRDLARIGILLILLPLVAIAVVAWFCPRVRTTRSLAPVQIPLGSEAVETVTVERRGGLPLGAARFTDTLPAALGQARWSAGMIQTPVVPTTRGRFTIGPVMMRTVDPFGMACRHSDLGETAEVVVTPRIVNLGTSGELGSQGFAARSSAVNAGRRGPDDAMVRDWHTGDSVRRIHWRSTAHRGDLMVRREEQAWNPSVVVVLDSRAHHHAGTGPNASFEWAVNSVASIAARLKTDGYVTHVCDSSGPLTGDLLEALVDEPLRPDITLDEAVESCRGIDGPAIAILGRLESADVADLVDLRRDRVAGLALVLDADTFTARRFRGTVEQAAEHERALTELSDAGWTVVPVNSRTSVETAWRQLLHDGRTAIS</sequence>
<evidence type="ECO:0000313" key="3">
    <source>
        <dbReference type="EMBL" id="RFT44451.1"/>
    </source>
</evidence>
<proteinExistence type="predicted"/>
<dbReference type="Pfam" id="PF01882">
    <property type="entry name" value="DUF58"/>
    <property type="match status" value="1"/>
</dbReference>
<feature type="transmembrane region" description="Helical" evidence="1">
    <location>
        <begin position="20"/>
        <end position="37"/>
    </location>
</feature>
<feature type="transmembrane region" description="Helical" evidence="1">
    <location>
        <begin position="43"/>
        <end position="64"/>
    </location>
</feature>
<reference evidence="3 4" key="1">
    <citation type="submission" date="2017-07" db="EMBL/GenBank/DDBJ databases">
        <authorList>
            <person name="Sun Z.S."/>
            <person name="Albrecht U."/>
            <person name="Echele G."/>
            <person name="Lee C.C."/>
        </authorList>
    </citation>
    <scope>NUCLEOTIDE SEQUENCE [LARGE SCALE GENOMIC DNA]</scope>
    <source>
        <strain evidence="3 4">P16-029</strain>
    </source>
</reference>